<keyword evidence="13" id="KW-0472">Membrane</keyword>
<dbReference type="GO" id="GO:0005886">
    <property type="term" value="C:plasma membrane"/>
    <property type="evidence" value="ECO:0007669"/>
    <property type="project" value="TreeGrafter"/>
</dbReference>
<evidence type="ECO:0000256" key="14">
    <source>
        <dbReference type="ARBA" id="ARBA00023157"/>
    </source>
</evidence>
<dbReference type="FunFam" id="2.60.40.420:FF:000002">
    <property type="entry name" value="Hephaestin like 1"/>
    <property type="match status" value="2"/>
</dbReference>
<evidence type="ECO:0000256" key="15">
    <source>
        <dbReference type="ARBA" id="ARBA00023180"/>
    </source>
</evidence>
<dbReference type="GO" id="GO:0006826">
    <property type="term" value="P:iron ion transport"/>
    <property type="evidence" value="ECO:0007669"/>
    <property type="project" value="TreeGrafter"/>
</dbReference>
<evidence type="ECO:0000256" key="1">
    <source>
        <dbReference type="ARBA" id="ARBA00001935"/>
    </source>
</evidence>
<feature type="signal peptide" evidence="16">
    <location>
        <begin position="1"/>
        <end position="20"/>
    </location>
</feature>
<dbReference type="InterPro" id="IPR045087">
    <property type="entry name" value="Cu-oxidase_fam"/>
</dbReference>
<organism evidence="19 20">
    <name type="scientific">Denticeps clupeoides</name>
    <name type="common">denticle herring</name>
    <dbReference type="NCBI Taxonomy" id="299321"/>
    <lineage>
        <taxon>Eukaryota</taxon>
        <taxon>Metazoa</taxon>
        <taxon>Chordata</taxon>
        <taxon>Craniata</taxon>
        <taxon>Vertebrata</taxon>
        <taxon>Euteleostomi</taxon>
        <taxon>Actinopterygii</taxon>
        <taxon>Neopterygii</taxon>
        <taxon>Teleostei</taxon>
        <taxon>Clupei</taxon>
        <taxon>Clupeiformes</taxon>
        <taxon>Denticipitoidei</taxon>
        <taxon>Denticipitidae</taxon>
        <taxon>Denticeps</taxon>
    </lineage>
</organism>
<feature type="chain" id="PRO_5044255398" description="ferroxidase" evidence="16">
    <location>
        <begin position="21"/>
        <end position="1083"/>
    </location>
</feature>
<keyword evidence="6" id="KW-0812">Transmembrane</keyword>
<keyword evidence="8 16" id="KW-0732">Signal</keyword>
<evidence type="ECO:0000256" key="5">
    <source>
        <dbReference type="ARBA" id="ARBA00022448"/>
    </source>
</evidence>
<evidence type="ECO:0000256" key="3">
    <source>
        <dbReference type="ARBA" id="ARBA00010609"/>
    </source>
</evidence>
<keyword evidence="15" id="KW-0325">Glycoprotein</keyword>
<reference evidence="19" key="3">
    <citation type="submission" date="2025-09" db="UniProtKB">
        <authorList>
            <consortium name="Ensembl"/>
        </authorList>
    </citation>
    <scope>IDENTIFICATION</scope>
</reference>
<reference evidence="19" key="2">
    <citation type="submission" date="2025-08" db="UniProtKB">
        <authorList>
            <consortium name="Ensembl"/>
        </authorList>
    </citation>
    <scope>IDENTIFICATION</scope>
</reference>
<dbReference type="Proteomes" id="UP000694580">
    <property type="component" value="Chromosome 19"/>
</dbReference>
<keyword evidence="10" id="KW-1133">Transmembrane helix</keyword>
<dbReference type="PROSITE" id="PS00080">
    <property type="entry name" value="MULTICOPPER_OXIDASE2"/>
    <property type="match status" value="1"/>
</dbReference>
<dbReference type="InterPro" id="IPR011706">
    <property type="entry name" value="Cu-oxidase_C"/>
</dbReference>
<protein>
    <recommendedName>
        <fullName evidence="4">ferroxidase</fullName>
        <ecNumber evidence="4">1.16.3.1</ecNumber>
    </recommendedName>
</protein>
<dbReference type="InterPro" id="IPR033138">
    <property type="entry name" value="Cu_oxidase_CS"/>
</dbReference>
<evidence type="ECO:0000256" key="7">
    <source>
        <dbReference type="ARBA" id="ARBA00022723"/>
    </source>
</evidence>
<accession>A0AAY4CY53</accession>
<feature type="domain" description="Plastocyanin-like" evidence="18">
    <location>
        <begin position="429"/>
        <end position="524"/>
    </location>
</feature>
<proteinExistence type="inferred from homology"/>
<reference evidence="19 20" key="1">
    <citation type="submission" date="2020-06" db="EMBL/GenBank/DDBJ databases">
        <authorList>
            <consortium name="Wellcome Sanger Institute Data Sharing"/>
        </authorList>
    </citation>
    <scope>NUCLEOTIDE SEQUENCE [LARGE SCALE GENOMIC DNA]</scope>
</reference>
<name>A0AAY4CY53_9TELE</name>
<evidence type="ECO:0000256" key="2">
    <source>
        <dbReference type="ARBA" id="ARBA00004167"/>
    </source>
</evidence>
<evidence type="ECO:0000256" key="8">
    <source>
        <dbReference type="ARBA" id="ARBA00022729"/>
    </source>
</evidence>
<dbReference type="InterPro" id="IPR002355">
    <property type="entry name" value="Cu_oxidase_Cu_BS"/>
</dbReference>
<evidence type="ECO:0000259" key="17">
    <source>
        <dbReference type="Pfam" id="PF07731"/>
    </source>
</evidence>
<feature type="domain" description="Plastocyanin-like" evidence="17">
    <location>
        <begin position="268"/>
        <end position="335"/>
    </location>
</feature>
<dbReference type="GO" id="GO:0005507">
    <property type="term" value="F:copper ion binding"/>
    <property type="evidence" value="ECO:0007669"/>
    <property type="project" value="InterPro"/>
</dbReference>
<evidence type="ECO:0000256" key="13">
    <source>
        <dbReference type="ARBA" id="ARBA00023136"/>
    </source>
</evidence>
<keyword evidence="14" id="KW-1015">Disulfide bond</keyword>
<comment type="subcellular location">
    <subcellularLocation>
        <location evidence="2">Membrane</location>
        <topology evidence="2">Single-pass membrane protein</topology>
    </subcellularLocation>
</comment>
<evidence type="ECO:0000256" key="16">
    <source>
        <dbReference type="SAM" id="SignalP"/>
    </source>
</evidence>
<dbReference type="Pfam" id="PF07731">
    <property type="entry name" value="Cu-oxidase_2"/>
    <property type="match status" value="2"/>
</dbReference>
<feature type="domain" description="Plastocyanin-like" evidence="18">
    <location>
        <begin position="71"/>
        <end position="177"/>
    </location>
</feature>
<sequence>LGSITHCVGLLLLHSNITQCYYTGFFIYSNSSVFLEHGPDRVGSIYKKAVFRQYTDSSYSSEIPKPSWLGFLGPVIRAEVNDVIQVNLMNFASRNYSIHPHGVFYEKHSEGAWYPDNTTDALKADDAVPPGQSHSYTWIVKPEFAPADGDPQCLTWAYHSHVDAPKDISSGLIGALLTCKRGVLLDSKNMRSDVDQDFFFMFSIMDENLSWYLEENISKFCSESSKVDRFEESFQKSNKMHSINGFVFGTLPDVSLCVGQPVSWHLFGMGNEVDIHSANFRGHTVLEQGHRSDVISLFPASFATAKMVPSTTGRWLLSCQVNDHLKAGMWGFFNVSLCGSRPDIQIESSGRERHYYISAEEEEWNYAPYGVNRKTNIPLTAPDSDSAVFFNRENGHLGGKYWKVRYVAYTDHTFTKRQGLHSSEEYLGILGPIIRAEAGDVVVVTFLNNATETFSIQPHGLQYEKQYEGALYYDGSKRWERFTYRWKVLEGPSLSDPACLSYLYYSSHDPLRDTTSGLIGPLQVCKRGALDDSGMQSEVDREFFLFFSVIDENLSFYLDKNIESFGNEESKVHDEEFIESNKMHAVNGYVYGNLPGLDLCEGEHVVWHMLAAGTEVDIHGIYFQGNTFRRHNTTRDVLSLFPHTTATVDMTPDNVGVFGVSCRTFDHFLAGMWQLYTVKPCSSSLHQQPVIKQPVVQFFLSAEEVEWDYAPSRDWETEKHRTTKEDSPGDVFLKKTDRFIGSRYKKVVFQEYTDATFTLQKKRTRRDEHLGILGPILRVQVGEEIQITFRNNASHLYSIHAHGVQHFHHNQSARWPSSAKEYIWKIPERSGPGPSDPNCITFAYYSIANYVKDLASGLVGPLVVCRPGTLNKDRLRMDVERDFALLFMVFDENDSWYLQENIDANLHSVKDIGDPDFMESNLMHAINGRLYGTLSGLEMVQGERVEWYLLGLGNEVDMHTVHFHALSFTDRTHTADVFDLFPGTFQTVSMTAGNPGTWLLHCHVSDHVHAGMETTFVIFTKEQVIWLRHWSLCGLLRRRGLDRGSWAPQTNPCWLVDTEAIQDKWTAQLRRCLNRVRSIGGDY</sequence>
<dbReference type="Ensembl" id="ENSDCDT00010047805.1">
    <property type="protein sequence ID" value="ENSDCDP00010038200.1"/>
    <property type="gene ID" value="ENSDCDG00010019411.1"/>
</dbReference>
<dbReference type="InterPro" id="IPR008972">
    <property type="entry name" value="Cupredoxin"/>
</dbReference>
<dbReference type="GO" id="GO:0004322">
    <property type="term" value="F:ferroxidase activity"/>
    <property type="evidence" value="ECO:0007669"/>
    <property type="project" value="UniProtKB-EC"/>
</dbReference>
<dbReference type="PANTHER" id="PTHR11709:SF233">
    <property type="entry name" value="FERROXIDASE HEPHL1"/>
    <property type="match status" value="1"/>
</dbReference>
<dbReference type="EC" id="1.16.3.1" evidence="4"/>
<dbReference type="FunFam" id="2.60.40.420:FF:000009">
    <property type="entry name" value="Ceruloplasmin"/>
    <property type="match status" value="1"/>
</dbReference>
<evidence type="ECO:0000313" key="19">
    <source>
        <dbReference type="Ensembl" id="ENSDCDP00010038200.1"/>
    </source>
</evidence>
<keyword evidence="12" id="KW-0406">Ion transport</keyword>
<dbReference type="SUPFAM" id="SSF49503">
    <property type="entry name" value="Cupredoxins"/>
    <property type="match status" value="6"/>
</dbReference>
<dbReference type="PANTHER" id="PTHR11709">
    <property type="entry name" value="MULTI-COPPER OXIDASE"/>
    <property type="match status" value="1"/>
</dbReference>
<keyword evidence="7" id="KW-0479">Metal-binding</keyword>
<dbReference type="AlphaFoldDB" id="A0AAY4CY53"/>
<dbReference type="Gene3D" id="2.60.40.420">
    <property type="entry name" value="Cupredoxins - blue copper proteins"/>
    <property type="match status" value="3"/>
</dbReference>
<comment type="similarity">
    <text evidence="3">Belongs to the multicopper oxidase family.</text>
</comment>
<dbReference type="GeneTree" id="ENSGT00940000158517"/>
<keyword evidence="9" id="KW-0677">Repeat</keyword>
<dbReference type="Pfam" id="PF07732">
    <property type="entry name" value="Cu-oxidase_3"/>
    <property type="match status" value="3"/>
</dbReference>
<evidence type="ECO:0000313" key="20">
    <source>
        <dbReference type="Proteomes" id="UP000694580"/>
    </source>
</evidence>
<gene>
    <name evidence="19" type="primary">LOC114768990</name>
</gene>
<evidence type="ECO:0000256" key="12">
    <source>
        <dbReference type="ARBA" id="ARBA00023065"/>
    </source>
</evidence>
<dbReference type="InterPro" id="IPR011707">
    <property type="entry name" value="Cu-oxidase-like_N"/>
</dbReference>
<feature type="domain" description="Plastocyanin-like" evidence="17">
    <location>
        <begin position="923"/>
        <end position="1018"/>
    </location>
</feature>
<evidence type="ECO:0000259" key="18">
    <source>
        <dbReference type="Pfam" id="PF07732"/>
    </source>
</evidence>
<evidence type="ECO:0000256" key="6">
    <source>
        <dbReference type="ARBA" id="ARBA00022692"/>
    </source>
</evidence>
<evidence type="ECO:0000256" key="11">
    <source>
        <dbReference type="ARBA" id="ARBA00023002"/>
    </source>
</evidence>
<feature type="domain" description="Plastocyanin-like" evidence="18">
    <location>
        <begin position="772"/>
        <end position="812"/>
    </location>
</feature>
<keyword evidence="20" id="KW-1185">Reference proteome</keyword>
<comment type="cofactor">
    <cofactor evidence="1">
        <name>Cu cation</name>
        <dbReference type="ChEBI" id="CHEBI:23378"/>
    </cofactor>
</comment>
<evidence type="ECO:0000256" key="4">
    <source>
        <dbReference type="ARBA" id="ARBA00013107"/>
    </source>
</evidence>
<evidence type="ECO:0000256" key="10">
    <source>
        <dbReference type="ARBA" id="ARBA00022989"/>
    </source>
</evidence>
<evidence type="ECO:0000256" key="9">
    <source>
        <dbReference type="ARBA" id="ARBA00022737"/>
    </source>
</evidence>
<dbReference type="PROSITE" id="PS00079">
    <property type="entry name" value="MULTICOPPER_OXIDASE1"/>
    <property type="match status" value="3"/>
</dbReference>
<keyword evidence="5" id="KW-0813">Transport</keyword>
<keyword evidence="11" id="KW-0560">Oxidoreductase</keyword>